<dbReference type="GO" id="GO:0000270">
    <property type="term" value="P:peptidoglycan metabolic process"/>
    <property type="evidence" value="ECO:0007669"/>
    <property type="project" value="InterPro"/>
</dbReference>
<evidence type="ECO:0000259" key="2">
    <source>
        <dbReference type="Pfam" id="PF01464"/>
    </source>
</evidence>
<dbReference type="PANTHER" id="PTHR37423:SF2">
    <property type="entry name" value="MEMBRANE-BOUND LYTIC MUREIN TRANSGLYCOSYLASE C"/>
    <property type="match status" value="1"/>
</dbReference>
<dbReference type="CDD" id="cd16893">
    <property type="entry name" value="LT_MltC_MltE"/>
    <property type="match status" value="1"/>
</dbReference>
<dbReference type="PANTHER" id="PTHR37423">
    <property type="entry name" value="SOLUBLE LYTIC MUREIN TRANSGLYCOSYLASE-RELATED"/>
    <property type="match status" value="1"/>
</dbReference>
<evidence type="ECO:0000313" key="3">
    <source>
        <dbReference type="EMBL" id="QCC84560.1"/>
    </source>
</evidence>
<dbReference type="Pfam" id="PF01464">
    <property type="entry name" value="SLT"/>
    <property type="match status" value="1"/>
</dbReference>
<dbReference type="InterPro" id="IPR008258">
    <property type="entry name" value="Transglycosylase_SLT_dom_1"/>
</dbReference>
<dbReference type="OrthoDB" id="9781970at2"/>
<reference evidence="3 4" key="1">
    <citation type="submission" date="2019-02" db="EMBL/GenBank/DDBJ databases">
        <title>Complete Genome Sequence of Desulfovibrio desulfuricans IC1, a Sulfonate Utilizing Anaerobe.</title>
        <authorList>
            <person name="Day L.A."/>
            <person name="De Leon K.B."/>
            <person name="Wall J.D."/>
        </authorList>
    </citation>
    <scope>NUCLEOTIDE SEQUENCE [LARGE SCALE GENOMIC DNA]</scope>
    <source>
        <strain evidence="3 4">IC1</strain>
    </source>
</reference>
<dbReference type="EMBL" id="CP036295">
    <property type="protein sequence ID" value="QCC84560.1"/>
    <property type="molecule type" value="Genomic_DNA"/>
</dbReference>
<dbReference type="SUPFAM" id="SSF53955">
    <property type="entry name" value="Lysozyme-like"/>
    <property type="match status" value="1"/>
</dbReference>
<dbReference type="RefSeq" id="WP_136398798.1">
    <property type="nucleotide sequence ID" value="NZ_CP036295.1"/>
</dbReference>
<sequence>MKRRNTLLLISLGLAAALLVLGLLAGFVPQSEGPELRRRASGMVARLRPEDMPVPILAQGDGARLWAVRGPVASDVGPQTGGSKALRAAARTEQKPGKATVADNAAARRIVSFGAGGVSLDTGEPAIVFSGDAQGDFAPLLTLDGASAPLLVSNQPRDYGDPLDASGRPLRWVTPKSMMAGYSPRVVRRAVIEVLRHGAAFGDFGGDIDDNDMEKLQARARRYQSLVESFSRRYNLNTDLIYAIIHSESDFSPTLVSNKSAMGLMQVVPDTANDEVHRYLYGHMGDVGFEDLRVPETNIRYGTTYLHILFTRYFAGVRDPRAREFCTVAAYNMGPNRFLRLYGKTMEEAVDYINSMSVEAFYQDLATRLPARETRYYVARVQRMKAQYASLR</sequence>
<name>A0A4V1CX07_DESDE</name>
<dbReference type="PROSITE" id="PS00922">
    <property type="entry name" value="TRANSGLYCOSYLASE"/>
    <property type="match status" value="1"/>
</dbReference>
<dbReference type="InterPro" id="IPR000189">
    <property type="entry name" value="Transglyc_AS"/>
</dbReference>
<gene>
    <name evidence="3" type="ORF">DDIC_01420</name>
</gene>
<dbReference type="Gene3D" id="1.10.530.10">
    <property type="match status" value="1"/>
</dbReference>
<dbReference type="AlphaFoldDB" id="A0A4V1CX07"/>
<proteinExistence type="inferred from homology"/>
<organism evidence="3 4">
    <name type="scientific">Desulfovibrio desulfuricans</name>
    <dbReference type="NCBI Taxonomy" id="876"/>
    <lineage>
        <taxon>Bacteria</taxon>
        <taxon>Pseudomonadati</taxon>
        <taxon>Thermodesulfobacteriota</taxon>
        <taxon>Desulfovibrionia</taxon>
        <taxon>Desulfovibrionales</taxon>
        <taxon>Desulfovibrionaceae</taxon>
        <taxon>Desulfovibrio</taxon>
    </lineage>
</organism>
<feature type="domain" description="Transglycosylase SLT" evidence="2">
    <location>
        <begin position="229"/>
        <end position="347"/>
    </location>
</feature>
<dbReference type="GO" id="GO:0008933">
    <property type="term" value="F:peptidoglycan lytic transglycosylase activity"/>
    <property type="evidence" value="ECO:0007669"/>
    <property type="project" value="InterPro"/>
</dbReference>
<dbReference type="InterPro" id="IPR023346">
    <property type="entry name" value="Lysozyme-like_dom_sf"/>
</dbReference>
<dbReference type="GO" id="GO:0016020">
    <property type="term" value="C:membrane"/>
    <property type="evidence" value="ECO:0007669"/>
    <property type="project" value="InterPro"/>
</dbReference>
<dbReference type="Proteomes" id="UP000297065">
    <property type="component" value="Chromosome"/>
</dbReference>
<comment type="similarity">
    <text evidence="1">Belongs to the transglycosylase Slt family.</text>
</comment>
<accession>A0A4V1CX07</accession>
<evidence type="ECO:0000256" key="1">
    <source>
        <dbReference type="ARBA" id="ARBA00007734"/>
    </source>
</evidence>
<evidence type="ECO:0000313" key="4">
    <source>
        <dbReference type="Proteomes" id="UP000297065"/>
    </source>
</evidence>
<protein>
    <submittedName>
        <fullName evidence="3">Lytic transglycosylase</fullName>
    </submittedName>
</protein>